<dbReference type="RefSeq" id="WP_254920864.1">
    <property type="nucleotide sequence ID" value="NZ_FZNO01000040.1"/>
</dbReference>
<dbReference type="EMBL" id="FZNO01000040">
    <property type="protein sequence ID" value="SNR92451.1"/>
    <property type="molecule type" value="Genomic_DNA"/>
</dbReference>
<dbReference type="GO" id="GO:0004022">
    <property type="term" value="F:alcohol dehydrogenase (NAD+) activity"/>
    <property type="evidence" value="ECO:0007669"/>
    <property type="project" value="UniProtKB-EC"/>
</dbReference>
<accession>A0A239AAU1</accession>
<evidence type="ECO:0000256" key="5">
    <source>
        <dbReference type="ARBA" id="ARBA00023002"/>
    </source>
</evidence>
<dbReference type="InterPro" id="IPR013149">
    <property type="entry name" value="ADH-like_C"/>
</dbReference>
<evidence type="ECO:0000313" key="8">
    <source>
        <dbReference type="Proteomes" id="UP000198403"/>
    </source>
</evidence>
<dbReference type="Gene3D" id="3.40.50.720">
    <property type="entry name" value="NAD(P)-binding Rossmann-like Domain"/>
    <property type="match status" value="1"/>
</dbReference>
<dbReference type="AlphaFoldDB" id="A0A239AAU1"/>
<feature type="domain" description="Alcohol dehydrogenase-like C-terminal" evidence="6">
    <location>
        <begin position="6"/>
        <end position="129"/>
    </location>
</feature>
<evidence type="ECO:0000256" key="3">
    <source>
        <dbReference type="ARBA" id="ARBA00022723"/>
    </source>
</evidence>
<dbReference type="PANTHER" id="PTHR42940:SF7">
    <property type="entry name" value="ALCOHOL DEHYDROGENASE-LIKE N-TERMINAL DOMAIN-CONTAINING PROTEIN"/>
    <property type="match status" value="1"/>
</dbReference>
<evidence type="ECO:0000259" key="6">
    <source>
        <dbReference type="Pfam" id="PF00107"/>
    </source>
</evidence>
<evidence type="ECO:0000313" key="7">
    <source>
        <dbReference type="EMBL" id="SNR92451.1"/>
    </source>
</evidence>
<dbReference type="Proteomes" id="UP000198403">
    <property type="component" value="Unassembled WGS sequence"/>
</dbReference>
<dbReference type="InterPro" id="IPR036291">
    <property type="entry name" value="NAD(P)-bd_dom_sf"/>
</dbReference>
<gene>
    <name evidence="7" type="ORF">SAMN06272737_14026</name>
</gene>
<reference evidence="7 8" key="1">
    <citation type="submission" date="2017-06" db="EMBL/GenBank/DDBJ databases">
        <authorList>
            <person name="Kim H.J."/>
            <person name="Triplett B.A."/>
        </authorList>
    </citation>
    <scope>NUCLEOTIDE SEQUENCE [LARGE SCALE GENOMIC DNA]</scope>
    <source>
        <strain evidence="7 8">DSM 44272</strain>
    </source>
</reference>
<dbReference type="Pfam" id="PF00107">
    <property type="entry name" value="ADH_zinc_N"/>
    <property type="match status" value="1"/>
</dbReference>
<name>A0A239AAU1_9ACTN</name>
<keyword evidence="4" id="KW-0862">Zinc</keyword>
<dbReference type="PANTHER" id="PTHR42940">
    <property type="entry name" value="ALCOHOL DEHYDROGENASE 1-RELATED"/>
    <property type="match status" value="1"/>
</dbReference>
<evidence type="ECO:0000256" key="4">
    <source>
        <dbReference type="ARBA" id="ARBA00022833"/>
    </source>
</evidence>
<keyword evidence="3" id="KW-0479">Metal-binding</keyword>
<keyword evidence="5" id="KW-0560">Oxidoreductase</keyword>
<dbReference type="SUPFAM" id="SSF51735">
    <property type="entry name" value="NAD(P)-binding Rossmann-fold domains"/>
    <property type="match status" value="1"/>
</dbReference>
<sequence length="170" mass="17296">MFGLGGLGHLAVQFAAAMGYRTIAVARGPGRADLARGLGAHEYVDSGDRPAGAALADFGGANLIVCTAPTTEPVAELLTGLRVGGSLTLIGVDGGTVAVPAAQLVMNAQTLTGHLTGSAHDTEEAMQFALTTGVRPLIERMPLTQANEAVARIRAGAPRFRIVLNPGARS</sequence>
<proteinExistence type="predicted"/>
<evidence type="ECO:0000256" key="1">
    <source>
        <dbReference type="ARBA" id="ARBA00001947"/>
    </source>
</evidence>
<comment type="cofactor">
    <cofactor evidence="1">
        <name>Zn(2+)</name>
        <dbReference type="ChEBI" id="CHEBI:29105"/>
    </cofactor>
</comment>
<protein>
    <recommendedName>
        <fullName evidence="2">alcohol dehydrogenase</fullName>
        <ecNumber evidence="2">1.1.1.1</ecNumber>
    </recommendedName>
</protein>
<evidence type="ECO:0000256" key="2">
    <source>
        <dbReference type="ARBA" id="ARBA00013190"/>
    </source>
</evidence>
<dbReference type="Gene3D" id="3.90.180.10">
    <property type="entry name" value="Medium-chain alcohol dehydrogenases, catalytic domain"/>
    <property type="match status" value="1"/>
</dbReference>
<organism evidence="7 8">
    <name type="scientific">Blastococcus mobilis</name>
    <dbReference type="NCBI Taxonomy" id="1938746"/>
    <lineage>
        <taxon>Bacteria</taxon>
        <taxon>Bacillati</taxon>
        <taxon>Actinomycetota</taxon>
        <taxon>Actinomycetes</taxon>
        <taxon>Geodermatophilales</taxon>
        <taxon>Geodermatophilaceae</taxon>
        <taxon>Blastococcus</taxon>
    </lineage>
</organism>
<dbReference type="GO" id="GO:0005737">
    <property type="term" value="C:cytoplasm"/>
    <property type="evidence" value="ECO:0007669"/>
    <property type="project" value="TreeGrafter"/>
</dbReference>
<keyword evidence="8" id="KW-1185">Reference proteome</keyword>
<dbReference type="EC" id="1.1.1.1" evidence="2"/>
<dbReference type="GO" id="GO:0046872">
    <property type="term" value="F:metal ion binding"/>
    <property type="evidence" value="ECO:0007669"/>
    <property type="project" value="UniProtKB-KW"/>
</dbReference>